<dbReference type="AlphaFoldDB" id="A0A9W7XFW9"/>
<organism evidence="7 8">
    <name type="scientific">Coemansia asiatica</name>
    <dbReference type="NCBI Taxonomy" id="1052880"/>
    <lineage>
        <taxon>Eukaryota</taxon>
        <taxon>Fungi</taxon>
        <taxon>Fungi incertae sedis</taxon>
        <taxon>Zoopagomycota</taxon>
        <taxon>Kickxellomycotina</taxon>
        <taxon>Kickxellomycetes</taxon>
        <taxon>Kickxellales</taxon>
        <taxon>Kickxellaceae</taxon>
        <taxon>Coemansia</taxon>
    </lineage>
</organism>
<name>A0A9W7XFW9_9FUNG</name>
<feature type="repeat" description="PPR" evidence="5">
    <location>
        <begin position="333"/>
        <end position="367"/>
    </location>
</feature>
<feature type="compositionally biased region" description="Basic and acidic residues" evidence="6">
    <location>
        <begin position="843"/>
        <end position="854"/>
    </location>
</feature>
<accession>A0A9W7XFW9</accession>
<dbReference type="NCBIfam" id="TIGR00756">
    <property type="entry name" value="PPR"/>
    <property type="match status" value="1"/>
</dbReference>
<proteinExistence type="inferred from homology"/>
<reference evidence="7" key="1">
    <citation type="submission" date="2022-07" db="EMBL/GenBank/DDBJ databases">
        <title>Phylogenomic reconstructions and comparative analyses of Kickxellomycotina fungi.</title>
        <authorList>
            <person name="Reynolds N.K."/>
            <person name="Stajich J.E."/>
            <person name="Barry K."/>
            <person name="Grigoriev I.V."/>
            <person name="Crous P."/>
            <person name="Smith M.E."/>
        </authorList>
    </citation>
    <scope>NUCLEOTIDE SEQUENCE</scope>
    <source>
        <strain evidence="7">NBRC 105413</strain>
    </source>
</reference>
<sequence>MQVFSSQCSNNRPTASAFTHRKQENRVETRSSAKYIDLLEDLEEPPLMAQGASRMFSDEETERAVARVRRKLRRFALHRRTVGKLQALWDMYGEIGVRCSWRLGPTELTQFLDAILRVGDGVLWSERAEALVEEHLGAVDQEGAMRSLRVHAKFGDLRRFDIARFRFDSMFGSGWSRSQRDFVSVHAVLYAKMDLPAQAEKILESHAEEIEPRSVCTNKHQLVPMRAMALKEIMLAWTRAGNEPKAWETISQLLVLGYGRTAPEWNALLHMHAVDLRYRFNLLEEVLARMRRAGVAFDAVTHNIMMHASLLRGNQAQWRNWYGQMERAGFTPSAYTYVAVATQLARCGRWSEARDTLEQMRSKKIRMTDAARTALDSLESNSNRIPQLMARFRSDVLAGRRISAQQFATVAVAALGCPGVWAAEIALLISCLEDGRVEESAVVDAMAAGLPGVDKRRVASRLFLKTDAESAATAFMLDIEDALPGKRSQRFMMSGSQRRSFTATLSVVIKSLLRDGLETQAKALVAAAERAKIAVNSEHTLLALLRYCQSHPPDLGDKIASTTFTQPTAVSISLLVRCIRIGDLEAAREHFVQLERLIEDYPKINGFHALLLYAHAAGEAELFEHKWRQMEARGVLPDARCHQLRISCYAAKDNLLRTRRAFTDMLDHGYPPTYPAVNALVRCSVRKGALDLALVAMRHSEVDHGVSLNVTTYNYVLSRLMSLPSGGPRAWKMFSSMLNTADQRLNQPLASMDAVQSVGRQRARFVDLRVLSDLNMHVGGTLLRHSDDRASASRMRRALVNWLTSRAAFSAEPTMFDPLPSSSSSSSYYSSSYSSSSSSTKPGAKDNKRSDRRNFAVRRALAPAPNATTFIIMMRGCGKNAQWHRVLRTWDALLAFNARIDRLVRTHPFAATMKVVPFSRMVGWVTLSLCSLGHDEDARKLWDTAAQDGLLSDDARAQGMQTMLDQLRAKVSEPESE</sequence>
<comment type="function">
    <text evidence="3">Regulates mitochondrial small subunit maturation by controlling 15S rRNA 5'-end processing. Localizes to the 5' precursor of the 15S rRNA in a position that is subsequently occupied by mS47 in the mature yeast mtSSU. Uses structure and sequence-specific RNA recognition, binding to a single-stranded region of the precursor and specifically recognizing bases -6 to -1. The exchange of Ccm1 for mS47 is coupled to the irreversible removal of precursor rRNA that is accompanied by conformational changes of the mitoribosomal proteins uS5m and mS26. These conformational changes signal completion of 5'-end rRNA processing through protection of the mature 5'-end of the 15S rRNA and stabilization of mS47. The removal of the 5' precursor together with the dissociation of Ccm1 may be catalyzed by the 5'-3' exoribonuclease Pet127. Involved in the specific removal of group I introns in mitochondrial encoded transcripts.</text>
</comment>
<evidence type="ECO:0000256" key="5">
    <source>
        <dbReference type="PROSITE-ProRule" id="PRU00708"/>
    </source>
</evidence>
<dbReference type="InterPro" id="IPR011990">
    <property type="entry name" value="TPR-like_helical_dom_sf"/>
</dbReference>
<dbReference type="InterPro" id="IPR002885">
    <property type="entry name" value="PPR_rpt"/>
</dbReference>
<evidence type="ECO:0000256" key="2">
    <source>
        <dbReference type="ARBA" id="ARBA00022737"/>
    </source>
</evidence>
<evidence type="ECO:0000256" key="4">
    <source>
        <dbReference type="ARBA" id="ARBA00044511"/>
    </source>
</evidence>
<dbReference type="EMBL" id="JANBOH010000517">
    <property type="protein sequence ID" value="KAJ1641999.1"/>
    <property type="molecule type" value="Genomic_DNA"/>
</dbReference>
<gene>
    <name evidence="7" type="ORF">LPJ64_006107</name>
</gene>
<feature type="region of interest" description="Disordered" evidence="6">
    <location>
        <begin position="1"/>
        <end position="24"/>
    </location>
</feature>
<evidence type="ECO:0000313" key="7">
    <source>
        <dbReference type="EMBL" id="KAJ1641999.1"/>
    </source>
</evidence>
<evidence type="ECO:0000256" key="1">
    <source>
        <dbReference type="ARBA" id="ARBA00006192"/>
    </source>
</evidence>
<keyword evidence="8" id="KW-1185">Reference proteome</keyword>
<evidence type="ECO:0000256" key="6">
    <source>
        <dbReference type="SAM" id="MobiDB-lite"/>
    </source>
</evidence>
<protein>
    <recommendedName>
        <fullName evidence="9">Pentatricopeptide repeat-containing protein</fullName>
    </recommendedName>
</protein>
<dbReference type="Gene3D" id="1.25.40.10">
    <property type="entry name" value="Tetratricopeptide repeat domain"/>
    <property type="match status" value="2"/>
</dbReference>
<feature type="compositionally biased region" description="Polar residues" evidence="6">
    <location>
        <begin position="1"/>
        <end position="17"/>
    </location>
</feature>
<evidence type="ECO:0000256" key="3">
    <source>
        <dbReference type="ARBA" id="ARBA00044493"/>
    </source>
</evidence>
<dbReference type="PROSITE" id="PS51375">
    <property type="entry name" value="PPR"/>
    <property type="match status" value="1"/>
</dbReference>
<feature type="region of interest" description="Disordered" evidence="6">
    <location>
        <begin position="832"/>
        <end position="858"/>
    </location>
</feature>
<dbReference type="Proteomes" id="UP001145021">
    <property type="component" value="Unassembled WGS sequence"/>
</dbReference>
<dbReference type="Pfam" id="PF13812">
    <property type="entry name" value="PPR_3"/>
    <property type="match status" value="1"/>
</dbReference>
<keyword evidence="2" id="KW-0677">Repeat</keyword>
<dbReference type="PANTHER" id="PTHR47447:SF17">
    <property type="entry name" value="OS12G0638900 PROTEIN"/>
    <property type="match status" value="1"/>
</dbReference>
<evidence type="ECO:0008006" key="9">
    <source>
        <dbReference type="Google" id="ProtNLM"/>
    </source>
</evidence>
<evidence type="ECO:0000313" key="8">
    <source>
        <dbReference type="Proteomes" id="UP001145021"/>
    </source>
</evidence>
<dbReference type="PANTHER" id="PTHR47447">
    <property type="entry name" value="OS03G0856100 PROTEIN"/>
    <property type="match status" value="1"/>
</dbReference>
<comment type="subunit">
    <text evidence="4">Binds to mitochondrial small subunit 15S rRNA.</text>
</comment>
<comment type="similarity">
    <text evidence="1">Belongs to the CCM1 family.</text>
</comment>
<comment type="caution">
    <text evidence="7">The sequence shown here is derived from an EMBL/GenBank/DDBJ whole genome shotgun (WGS) entry which is preliminary data.</text>
</comment>